<gene>
    <name evidence="1" type="ORF">D5018_08095</name>
</gene>
<keyword evidence="2" id="KW-1185">Reference proteome</keyword>
<comment type="caution">
    <text evidence="1">The sequence shown here is derived from an EMBL/GenBank/DDBJ whole genome shotgun (WGS) entry which is preliminary data.</text>
</comment>
<dbReference type="OrthoDB" id="9891503at2"/>
<organism evidence="1 2">
    <name type="scientific">Parashewanella curva</name>
    <dbReference type="NCBI Taxonomy" id="2338552"/>
    <lineage>
        <taxon>Bacteria</taxon>
        <taxon>Pseudomonadati</taxon>
        <taxon>Pseudomonadota</taxon>
        <taxon>Gammaproteobacteria</taxon>
        <taxon>Alteromonadales</taxon>
        <taxon>Shewanellaceae</taxon>
        <taxon>Parashewanella</taxon>
    </lineage>
</organism>
<dbReference type="RefSeq" id="WP_121838502.1">
    <property type="nucleotide sequence ID" value="NZ_ML014768.1"/>
</dbReference>
<accession>A0A3L8PY77</accession>
<evidence type="ECO:0000313" key="2">
    <source>
        <dbReference type="Proteomes" id="UP000281474"/>
    </source>
</evidence>
<name>A0A3L8PY77_9GAMM</name>
<reference evidence="1 2" key="1">
    <citation type="submission" date="2018-09" db="EMBL/GenBank/DDBJ databases">
        <title>Phylogeny of the Shewanellaceae, and recommendation for two new genera, Pseudoshewanella and Parashewanella.</title>
        <authorList>
            <person name="Wang G."/>
        </authorList>
    </citation>
    <scope>NUCLEOTIDE SEQUENCE [LARGE SCALE GENOMIC DNA]</scope>
    <source>
        <strain evidence="1 2">C51</strain>
    </source>
</reference>
<sequence length="338" mass="38321">MAEAITSVPLVIELDLGWRGKSQIPCKLLSAPSSVCEQSDTQIIPVIFKYSQEHIKYACRYCCEDLKLKAFLDKEGIVRLSPVDSTHHFYSTTKQSITLLSDFLESKQTKKQTVATVGSPQKPLGVDIQIEDFRELQPMLKLKASEPHFAFVVDIDDVIVSPVYEPKSRFRPSYTVIPNHLNEIVAFIQSTIPNTQFLLLTHAPSECIETKQMDMQLAGADIAWAEYIISADNIENNPPKGGMLRDYFQQNTEAQFPSHIVMVDNDSANLRSLKDHFGDNVTTVQFMSGIMPGMQYRAKKDGYHSVEEFSKHASDNEKRQIAEYHRFIQHRNESSTTV</sequence>
<dbReference type="Proteomes" id="UP000281474">
    <property type="component" value="Unassembled WGS sequence"/>
</dbReference>
<dbReference type="EMBL" id="QZEI01000019">
    <property type="protein sequence ID" value="RLV60215.1"/>
    <property type="molecule type" value="Genomic_DNA"/>
</dbReference>
<protein>
    <submittedName>
        <fullName evidence="1">Uncharacterized protein</fullName>
    </submittedName>
</protein>
<evidence type="ECO:0000313" key="1">
    <source>
        <dbReference type="EMBL" id="RLV60215.1"/>
    </source>
</evidence>
<proteinExistence type="predicted"/>
<dbReference type="AlphaFoldDB" id="A0A3L8PY77"/>